<reference evidence="8 9" key="1">
    <citation type="submission" date="2020-03" db="EMBL/GenBank/DDBJ databases">
        <title>WGS of actinomycetes isolated from Thailand.</title>
        <authorList>
            <person name="Thawai C."/>
        </authorList>
    </citation>
    <scope>NUCLEOTIDE SEQUENCE [LARGE SCALE GENOMIC DNA]</scope>
    <source>
        <strain evidence="8 9">FMUSA5-5</strain>
    </source>
</reference>
<evidence type="ECO:0000313" key="9">
    <source>
        <dbReference type="Proteomes" id="UP000696294"/>
    </source>
</evidence>
<dbReference type="Gene3D" id="1.50.10.10">
    <property type="match status" value="1"/>
</dbReference>
<sequence>MSSLTRHLPDPWVAAWISPVESEELPDDRPAYLLTGIVTIDGPVADASLHATALGVYEVFVNGTRVGDEELSPGSTNYDETLYAQSHDVTSLLRSGENRIDIVLSDGWYRGRTGSEQRQNSWGTVTAALAQLDYSTSDGRTQVFGTDGTWTCRPSQIVRADLMTGQTTDFSVPLPAALPVRIGLVCPPAPTRSPAPPVRRVEELAPVSATPLAEGVTIVDFGQNIAGWARLTGLGAPGSQTVLEFGEHLDAAGDLTTAHLDTHTPQGEHIPCHQIDRVIAGTGEEVFEPHHTVHGFRYVRVTHPGRAFDPGSITAIVVHTDLRRTGWFGSSDDRLNRLHEAAVWTFRGNAVDVPTDCPTRERLGWTGDFQVFAPTAALLFDIDGFARKWLQAVRDDQYDDGSLAMYSPDPGRMKLSDHPARVGGGSAGWGDAAVAVPWTLYRHYADRDILETSWPSMRAWVEFALRTARERRHPSRTGTPAPHEQYLWDGSFHFGEWLEPKTGPSVDVAEAFRALLAADQGEVGTAYLFRSTGLLADIADVLGREDDAAHYRAVAQRVRAAWHTDYFDGHRGRTASDTQASYVRAIDFGLIPDRLVPRAADRLAELIAQADDHLATGFLSTGSLLPVLADTGHADLAYTLLTQTGVPSWLEMLERGGTTFWENWDGVDGAVASGSLNHYSKGAAMRFLYSHVVGLRQAPGSAGWREFVVTPLPGGGLTHASATLHTVQGVIGAAWTRSGNDLTVTVTVPEGASATALLPGAPPKPLPPGTTTISS</sequence>
<comment type="caution">
    <text evidence="8">The sequence shown here is derived from an EMBL/GenBank/DDBJ whole genome shotgun (WGS) entry which is preliminary data.</text>
</comment>
<evidence type="ECO:0000259" key="4">
    <source>
        <dbReference type="Pfam" id="PF05592"/>
    </source>
</evidence>
<accession>A0ABX1B581</accession>
<protein>
    <recommendedName>
        <fullName evidence="2">alpha-L-rhamnosidase</fullName>
        <ecNumber evidence="2">3.2.1.40</ecNumber>
    </recommendedName>
</protein>
<dbReference type="SUPFAM" id="SSF49785">
    <property type="entry name" value="Galactose-binding domain-like"/>
    <property type="match status" value="1"/>
</dbReference>
<dbReference type="InterPro" id="IPR035398">
    <property type="entry name" value="Bac_rhamnosid_C"/>
</dbReference>
<keyword evidence="9" id="KW-1185">Reference proteome</keyword>
<dbReference type="InterPro" id="IPR008928">
    <property type="entry name" value="6-hairpin_glycosidase_sf"/>
</dbReference>
<evidence type="ECO:0000259" key="5">
    <source>
        <dbReference type="Pfam" id="PF08531"/>
    </source>
</evidence>
<dbReference type="SUPFAM" id="SSF48208">
    <property type="entry name" value="Six-hairpin glycosidases"/>
    <property type="match status" value="1"/>
</dbReference>
<evidence type="ECO:0000256" key="2">
    <source>
        <dbReference type="ARBA" id="ARBA00012652"/>
    </source>
</evidence>
<dbReference type="EC" id="3.2.1.40" evidence="2"/>
<dbReference type="Gene3D" id="2.60.120.260">
    <property type="entry name" value="Galactose-binding domain-like"/>
    <property type="match status" value="2"/>
</dbReference>
<comment type="catalytic activity">
    <reaction evidence="1">
        <text>Hydrolysis of terminal non-reducing alpha-L-rhamnose residues in alpha-L-rhamnosides.</text>
        <dbReference type="EC" id="3.2.1.40"/>
    </reaction>
</comment>
<dbReference type="InterPro" id="IPR008902">
    <property type="entry name" value="Rhamnosid_concanavalin"/>
</dbReference>
<gene>
    <name evidence="8" type="ORF">HCN51_15860</name>
</gene>
<proteinExistence type="predicted"/>
<feature type="domain" description="Alpha-L-rhamnosidase C-terminal" evidence="7">
    <location>
        <begin position="694"/>
        <end position="762"/>
    </location>
</feature>
<dbReference type="Pfam" id="PF17390">
    <property type="entry name" value="Bac_rhamnosid_C"/>
    <property type="match status" value="1"/>
</dbReference>
<dbReference type="InterPro" id="IPR008979">
    <property type="entry name" value="Galactose-bd-like_sf"/>
</dbReference>
<dbReference type="Pfam" id="PF08531">
    <property type="entry name" value="Bac_rhamnosid_N"/>
    <property type="match status" value="1"/>
</dbReference>
<feature type="domain" description="Alpha-L-rhamnosidase six-hairpin glycosidase" evidence="6">
    <location>
        <begin position="323"/>
        <end position="692"/>
    </location>
</feature>
<evidence type="ECO:0000313" key="8">
    <source>
        <dbReference type="EMBL" id="NJP90916.1"/>
    </source>
</evidence>
<feature type="domain" description="Bacterial alpha-L-rhamnosidase N-terminal" evidence="5">
    <location>
        <begin position="44"/>
        <end position="169"/>
    </location>
</feature>
<dbReference type="Gene3D" id="2.60.420.10">
    <property type="entry name" value="Maltose phosphorylase, domain 3"/>
    <property type="match status" value="1"/>
</dbReference>
<dbReference type="PANTHER" id="PTHR33307">
    <property type="entry name" value="ALPHA-RHAMNOSIDASE (EUROFUNG)"/>
    <property type="match status" value="1"/>
</dbReference>
<dbReference type="Pfam" id="PF17389">
    <property type="entry name" value="Bac_rhamnosid6H"/>
    <property type="match status" value="1"/>
</dbReference>
<dbReference type="InterPro" id="IPR016007">
    <property type="entry name" value="Alpha_rhamnosid"/>
</dbReference>
<keyword evidence="3 8" id="KW-0378">Hydrolase</keyword>
<dbReference type="Proteomes" id="UP000696294">
    <property type="component" value="Unassembled WGS sequence"/>
</dbReference>
<dbReference type="Pfam" id="PF05592">
    <property type="entry name" value="Bac_rhamnosid"/>
    <property type="match status" value="1"/>
</dbReference>
<dbReference type="GO" id="GO:0016787">
    <property type="term" value="F:hydrolase activity"/>
    <property type="evidence" value="ECO:0007669"/>
    <property type="project" value="UniProtKB-KW"/>
</dbReference>
<evidence type="ECO:0000259" key="6">
    <source>
        <dbReference type="Pfam" id="PF17389"/>
    </source>
</evidence>
<dbReference type="InterPro" id="IPR012341">
    <property type="entry name" value="6hp_glycosidase-like_sf"/>
</dbReference>
<dbReference type="RefSeq" id="WP_168010368.1">
    <property type="nucleotide sequence ID" value="NZ_JAATEP010000009.1"/>
</dbReference>
<evidence type="ECO:0000256" key="3">
    <source>
        <dbReference type="ARBA" id="ARBA00022801"/>
    </source>
</evidence>
<organism evidence="8 9">
    <name type="scientific">Nonomuraea composti</name>
    <dbReference type="NCBI Taxonomy" id="2720023"/>
    <lineage>
        <taxon>Bacteria</taxon>
        <taxon>Bacillati</taxon>
        <taxon>Actinomycetota</taxon>
        <taxon>Actinomycetes</taxon>
        <taxon>Streptosporangiales</taxon>
        <taxon>Streptosporangiaceae</taxon>
        <taxon>Nonomuraea</taxon>
    </lineage>
</organism>
<name>A0ABX1B581_9ACTN</name>
<feature type="domain" description="Alpha-L-rhamnosidase concanavalin-like" evidence="4">
    <location>
        <begin position="213"/>
        <end position="319"/>
    </location>
</feature>
<evidence type="ECO:0000256" key="1">
    <source>
        <dbReference type="ARBA" id="ARBA00001445"/>
    </source>
</evidence>
<dbReference type="InterPro" id="IPR035396">
    <property type="entry name" value="Bac_rhamnosid6H"/>
</dbReference>
<evidence type="ECO:0000259" key="7">
    <source>
        <dbReference type="Pfam" id="PF17390"/>
    </source>
</evidence>
<dbReference type="PANTHER" id="PTHR33307:SF6">
    <property type="entry name" value="ALPHA-RHAMNOSIDASE (EUROFUNG)-RELATED"/>
    <property type="match status" value="1"/>
</dbReference>
<dbReference type="InterPro" id="IPR013737">
    <property type="entry name" value="Bac_rhamnosid_N"/>
</dbReference>
<dbReference type="EMBL" id="JAATEP010000009">
    <property type="protein sequence ID" value="NJP90916.1"/>
    <property type="molecule type" value="Genomic_DNA"/>
</dbReference>